<dbReference type="EMBL" id="JAQQKX010000005">
    <property type="protein sequence ID" value="MDC7683198.1"/>
    <property type="molecule type" value="Genomic_DNA"/>
</dbReference>
<evidence type="ECO:0000313" key="4">
    <source>
        <dbReference type="Proteomes" id="UP001214854"/>
    </source>
</evidence>
<keyword evidence="4" id="KW-1185">Reference proteome</keyword>
<sequence>MINVLFMAERNSSRSILAEALLNRLGAGRFEAFSAGVTPAMAISPYAIALLHKINYKIEMLSPKSVEDFGHDAAPQIDIVFRLSHHLPKGKMPIFHGDPMVIDWFLPDPEDVSGSPAQIATAYADLFGALCNRIEVLTHMPVEHVCSPVARLRLERMGEDYIRLAS</sequence>
<keyword evidence="1" id="KW-0059">Arsenical resistance</keyword>
<dbReference type="Gene3D" id="3.40.50.2300">
    <property type="match status" value="1"/>
</dbReference>
<dbReference type="InterPro" id="IPR036196">
    <property type="entry name" value="Ptyr_pPase_sf"/>
</dbReference>
<dbReference type="SMART" id="SM00226">
    <property type="entry name" value="LMWPc"/>
    <property type="match status" value="1"/>
</dbReference>
<feature type="domain" description="Phosphotyrosine protein phosphatase I" evidence="2">
    <location>
        <begin position="2"/>
        <end position="140"/>
    </location>
</feature>
<protein>
    <submittedName>
        <fullName evidence="3">Arsenate reductase ArsC</fullName>
    </submittedName>
</protein>
<dbReference type="Pfam" id="PF01451">
    <property type="entry name" value="LMWPc"/>
    <property type="match status" value="1"/>
</dbReference>
<dbReference type="SUPFAM" id="SSF52788">
    <property type="entry name" value="Phosphotyrosine protein phosphatases I"/>
    <property type="match status" value="1"/>
</dbReference>
<dbReference type="InterPro" id="IPR023485">
    <property type="entry name" value="Ptyr_pPase"/>
</dbReference>
<reference evidence="3 4" key="1">
    <citation type="submission" date="2023-01" db="EMBL/GenBank/DDBJ databases">
        <title>Novel species of the genus Asticcacaulis isolated from rivers.</title>
        <authorList>
            <person name="Lu H."/>
        </authorList>
    </citation>
    <scope>NUCLEOTIDE SEQUENCE [LARGE SCALE GENOMIC DNA]</scope>
    <source>
        <strain evidence="3 4">BYS171W</strain>
    </source>
</reference>
<dbReference type="PANTHER" id="PTHR43428">
    <property type="entry name" value="ARSENATE REDUCTASE"/>
    <property type="match status" value="1"/>
</dbReference>
<accession>A0ABT5HTB0</accession>
<dbReference type="RefSeq" id="WP_272747674.1">
    <property type="nucleotide sequence ID" value="NZ_JAQQKX010000005.1"/>
</dbReference>
<evidence type="ECO:0000313" key="3">
    <source>
        <dbReference type="EMBL" id="MDC7683198.1"/>
    </source>
</evidence>
<name>A0ABT5HTB0_9CAUL</name>
<comment type="caution">
    <text evidence="3">The sequence shown here is derived from an EMBL/GenBank/DDBJ whole genome shotgun (WGS) entry which is preliminary data.</text>
</comment>
<evidence type="ECO:0000256" key="1">
    <source>
        <dbReference type="ARBA" id="ARBA00022849"/>
    </source>
</evidence>
<dbReference type="Proteomes" id="UP001214854">
    <property type="component" value="Unassembled WGS sequence"/>
</dbReference>
<proteinExistence type="predicted"/>
<gene>
    <name evidence="3" type="ORF">PQU92_07910</name>
</gene>
<organism evidence="3 4">
    <name type="scientific">Asticcacaulis aquaticus</name>
    <dbReference type="NCBI Taxonomy" id="2984212"/>
    <lineage>
        <taxon>Bacteria</taxon>
        <taxon>Pseudomonadati</taxon>
        <taxon>Pseudomonadota</taxon>
        <taxon>Alphaproteobacteria</taxon>
        <taxon>Caulobacterales</taxon>
        <taxon>Caulobacteraceae</taxon>
        <taxon>Asticcacaulis</taxon>
    </lineage>
</organism>
<dbReference type="PANTHER" id="PTHR43428:SF1">
    <property type="entry name" value="ARSENATE REDUCTASE"/>
    <property type="match status" value="1"/>
</dbReference>
<evidence type="ECO:0000259" key="2">
    <source>
        <dbReference type="SMART" id="SM00226"/>
    </source>
</evidence>